<dbReference type="Gene3D" id="2.130.10.10">
    <property type="entry name" value="YVTN repeat-like/Quinoprotein amine dehydrogenase"/>
    <property type="match status" value="1"/>
</dbReference>
<evidence type="ECO:0000256" key="1">
    <source>
        <dbReference type="ARBA" id="ARBA00004201"/>
    </source>
</evidence>
<dbReference type="GO" id="GO:0000932">
    <property type="term" value="C:P-body"/>
    <property type="evidence" value="ECO:0007669"/>
    <property type="project" value="UniProtKB-SubCell"/>
</dbReference>
<feature type="compositionally biased region" description="Low complexity" evidence="6">
    <location>
        <begin position="1093"/>
        <end position="1104"/>
    </location>
</feature>
<feature type="compositionally biased region" description="Polar residues" evidence="6">
    <location>
        <begin position="51"/>
        <end position="68"/>
    </location>
</feature>
<accession>A0A507AP38</accession>
<evidence type="ECO:0000256" key="5">
    <source>
        <dbReference type="ARBA" id="ARBA00022737"/>
    </source>
</evidence>
<feature type="region of interest" description="Disordered" evidence="6">
    <location>
        <begin position="94"/>
        <end position="122"/>
    </location>
</feature>
<dbReference type="Pfam" id="PF24106">
    <property type="entry name" value="Beta-prop_EDC4L"/>
    <property type="match status" value="1"/>
</dbReference>
<dbReference type="PANTHER" id="PTHR15598">
    <property type="entry name" value="ENHANCER OF MRNA-DECAPPING PROTEIN 4"/>
    <property type="match status" value="1"/>
</dbReference>
<feature type="region of interest" description="Disordered" evidence="6">
    <location>
        <begin position="1371"/>
        <end position="1446"/>
    </location>
</feature>
<evidence type="ECO:0000313" key="8">
    <source>
        <dbReference type="EMBL" id="TPX11672.1"/>
    </source>
</evidence>
<feature type="region of interest" description="Disordered" evidence="6">
    <location>
        <begin position="51"/>
        <end position="71"/>
    </location>
</feature>
<dbReference type="SUPFAM" id="SSF50978">
    <property type="entry name" value="WD40 repeat-like"/>
    <property type="match status" value="1"/>
</dbReference>
<comment type="similarity">
    <text evidence="2">Belongs to the WD repeat EDC4 family.</text>
</comment>
<evidence type="ECO:0000256" key="6">
    <source>
        <dbReference type="SAM" id="MobiDB-lite"/>
    </source>
</evidence>
<dbReference type="PANTHER" id="PTHR15598:SF5">
    <property type="entry name" value="ENHANCER OF MRNA-DECAPPING PROTEIN 4"/>
    <property type="match status" value="1"/>
</dbReference>
<feature type="compositionally biased region" description="Polar residues" evidence="6">
    <location>
        <begin position="205"/>
        <end position="219"/>
    </location>
</feature>
<feature type="compositionally biased region" description="Polar residues" evidence="6">
    <location>
        <begin position="227"/>
        <end position="261"/>
    </location>
</feature>
<feature type="region of interest" description="Disordered" evidence="6">
    <location>
        <begin position="1043"/>
        <end position="1131"/>
    </location>
</feature>
<protein>
    <recommendedName>
        <fullName evidence="7">EDC4-like protein pdc1 beta-propeller domain-containing protein</fullName>
    </recommendedName>
</protein>
<keyword evidence="3" id="KW-0963">Cytoplasm</keyword>
<evidence type="ECO:0000256" key="2">
    <source>
        <dbReference type="ARBA" id="ARBA00009639"/>
    </source>
</evidence>
<dbReference type="InterPro" id="IPR045152">
    <property type="entry name" value="EDC4-like"/>
</dbReference>
<dbReference type="EMBL" id="SKBQ01000047">
    <property type="protein sequence ID" value="TPX11672.1"/>
    <property type="molecule type" value="Genomic_DNA"/>
</dbReference>
<feature type="compositionally biased region" description="Low complexity" evidence="6">
    <location>
        <begin position="1114"/>
        <end position="1130"/>
    </location>
</feature>
<feature type="domain" description="EDC4-like protein pdc1 beta-propeller" evidence="7">
    <location>
        <begin position="552"/>
        <end position="899"/>
    </location>
</feature>
<dbReference type="InParanoid" id="A0A507AP38"/>
<dbReference type="RefSeq" id="XP_030993383.1">
    <property type="nucleotide sequence ID" value="XM_031142418.1"/>
</dbReference>
<dbReference type="InterPro" id="IPR036322">
    <property type="entry name" value="WD40_repeat_dom_sf"/>
</dbReference>
<evidence type="ECO:0000313" key="9">
    <source>
        <dbReference type="Proteomes" id="UP000319257"/>
    </source>
</evidence>
<dbReference type="Proteomes" id="UP000319257">
    <property type="component" value="Unassembled WGS sequence"/>
</dbReference>
<keyword evidence="4" id="KW-0853">WD repeat</keyword>
<keyword evidence="9" id="KW-1185">Reference proteome</keyword>
<proteinExistence type="inferred from homology"/>
<reference evidence="8 9" key="1">
    <citation type="submission" date="2019-06" db="EMBL/GenBank/DDBJ databases">
        <title>Draft genome sequence of the filamentous fungus Phialemoniopsis curvata isolated from diesel fuel.</title>
        <authorList>
            <person name="Varaljay V.A."/>
            <person name="Lyon W.J."/>
            <person name="Crouch A.L."/>
            <person name="Drake C.E."/>
            <person name="Hollomon J.M."/>
            <person name="Nadeau L.J."/>
            <person name="Nunn H.S."/>
            <person name="Stevenson B.S."/>
            <person name="Bojanowski C.L."/>
            <person name="Crookes-Goodson W.J."/>
        </authorList>
    </citation>
    <scope>NUCLEOTIDE SEQUENCE [LARGE SCALE GENOMIC DNA]</scope>
    <source>
        <strain evidence="8 9">D216</strain>
    </source>
</reference>
<evidence type="ECO:0000259" key="7">
    <source>
        <dbReference type="Pfam" id="PF24106"/>
    </source>
</evidence>
<dbReference type="GO" id="GO:0031087">
    <property type="term" value="P:deadenylation-independent decapping of nuclear-transcribed mRNA"/>
    <property type="evidence" value="ECO:0007669"/>
    <property type="project" value="InterPro"/>
</dbReference>
<dbReference type="InterPro" id="IPR015943">
    <property type="entry name" value="WD40/YVTN_repeat-like_dom_sf"/>
</dbReference>
<organism evidence="8 9">
    <name type="scientific">Thyridium curvatum</name>
    <dbReference type="NCBI Taxonomy" id="1093900"/>
    <lineage>
        <taxon>Eukaryota</taxon>
        <taxon>Fungi</taxon>
        <taxon>Dikarya</taxon>
        <taxon>Ascomycota</taxon>
        <taxon>Pezizomycotina</taxon>
        <taxon>Sordariomycetes</taxon>
        <taxon>Sordariomycetidae</taxon>
        <taxon>Thyridiales</taxon>
        <taxon>Thyridiaceae</taxon>
        <taxon>Thyridium</taxon>
    </lineage>
</organism>
<dbReference type="InterPro" id="IPR055393">
    <property type="entry name" value="Beta-prop_EDC4L"/>
</dbReference>
<evidence type="ECO:0000256" key="3">
    <source>
        <dbReference type="ARBA" id="ARBA00022490"/>
    </source>
</evidence>
<keyword evidence="5" id="KW-0677">Repeat</keyword>
<feature type="region of interest" description="Disordered" evidence="6">
    <location>
        <begin position="134"/>
        <end position="403"/>
    </location>
</feature>
<feature type="compositionally biased region" description="Basic and acidic residues" evidence="6">
    <location>
        <begin position="146"/>
        <end position="157"/>
    </location>
</feature>
<gene>
    <name evidence="8" type="ORF">E0L32_007651</name>
</gene>
<dbReference type="FunFam" id="2.130.10.10:FF:000817">
    <property type="entry name" value="WGS project CABT00000000 data, contig 2.15"/>
    <property type="match status" value="1"/>
</dbReference>
<dbReference type="GeneID" id="41975098"/>
<dbReference type="OrthoDB" id="21128at2759"/>
<feature type="compositionally biased region" description="Polar residues" evidence="6">
    <location>
        <begin position="326"/>
        <end position="345"/>
    </location>
</feature>
<evidence type="ECO:0000256" key="4">
    <source>
        <dbReference type="ARBA" id="ARBA00022574"/>
    </source>
</evidence>
<sequence length="1630" mass="178003">MSGNFSMSGGLDHDELESNAGLQSLLAQLRRTSNQEAGGSTHAQNLLSQFNSYTQPPQNPQFGQQAGFDSSRMGDSFNDAMASHLPAAPTPPVGGAFPNAQFPPNMPGSMASGRPDSDRTNSSHLLNLLKFSGSNAQSAAGPPSSGHHEPVHRESNLRHSSLPPNLIHAPAPAPSDPSGLLAALMQGSLKEEAPKPEPPAAQQPSWASTSNSSETQQYLLNLLNRPKPSQNDATFSTESTKSVRMTPGSSSDHANENTASYKSLEEALASSPQVPAQAPSVPTSTFDFESPKPKAQEQPASRSTMFDYSNPFDDLAAASPLRRTPKGSTTPGGSAAQATPSQATMPIQILKKPGSIRGAQDEKPSSRDASPSVRSDNIRIVDVSPADRGVSDKASAAGDIKSPETVAEAVSSLAEKADQEAQDALALAEEESAQAEIAKDLDDMLNAKTEDEFEAASQVAAQAIQKELAKEKNHDALDTAFPPDVAKSVKEIVDEAANGHVADSWESAEADEIVVIEETAAPVKVFNFPMKPWISITVQEDANEVRPVLRDETIIDIARLKKEFDQIDRNLVTSTESYITYGMSKAGGLRVIRQSDGTDAKLFTDTKDRIFNVAMSSSAPDQSVVQRDAILGTGISGTVYWVQIRDGDKDHIEDAHPEQYGFALPPISSQEGDAPGGVLKTRARISTIHPEYFAVGRGKSINIVWPGFILQNNLFKAGHDRVVDTDRLAKQCALKINTGKAGKDFTFSQDDTVVVSLDKSGRVKFWDVRDLTAVKEDSDPRAPLPAQNFLEVKEPLMTLTTTPEGEKAWPTSVLLLDKLRPYQKRGALRYMIVGMKQNHTLQLWDLALGKPVQEFNLPHSKESDAVCSVMYHPPTGMIVVGHPTRNSIYFLHLSAPKYSIKNLSQVEYVQKLNAQDSSIPQPESTAVISGLREYSFANKGALRSLDILAHPDASDENEQPLFELYAMHSKGVTCIPIRQAELGWTRDNKVMSPVDAVEAGIVKIVKLKSPPQQPQQVAEPHPQVESAPVQIPRVVARGGKDILQSTSSQDDQPSRKLDSASPSKVKQEPKTEEATAPQPSEKPEKKSRKKKAAAAAQAAAAAAQAEREASNQTSPKLGPSKGKGPDSSKSTNIAASLSQDTIDAHIASMESRLVDRLTATVNHAFENTKKFSDDQVRKRDVDFEHKQRKLLDLVSDVLNNNTQLVLGKIVREEFENNVLPSIREDVARSISDNLVNKINTHISQVVQRETQKSTQTSVNNALRNQDLAKSISEKVIPSVSSHVEKQVSRILEDDIVPAFTTLTSQTVQRVGQDIHRKLGDQIAQLEQIQQAQNSRIDHLTSLVTSMTQTVSAMAAAQTKYQTELLNFQAQSSVQGHSRQQRSQHISPQQQQQLISPPQQPMHHRGHDSGSYHSPGVRHVQQQQQAVASPSELSHETAVVATRRDDQGLSDVDRAAVDIDNMMKSEDYDGAMMRWLQSSGKEQELFRRVLVKYNPELFVQYLQPLVLLTVGTTVSNDLQGDLLHQRLAWTEMILITFLQTLPRLVSSPSPRSEMTRFGVLIISPIQDEQVRELTPKILSHIKARLEQVFIEISTISANDPVLKNIAQMASLINRIVDGAQATQQQPMRPQY</sequence>
<feature type="compositionally biased region" description="Polar residues" evidence="6">
    <location>
        <begin position="270"/>
        <end position="287"/>
    </location>
</feature>
<name>A0A507AP38_9PEZI</name>
<feature type="compositionally biased region" description="Low complexity" evidence="6">
    <location>
        <begin position="1371"/>
        <end position="1396"/>
    </location>
</feature>
<comment type="subcellular location">
    <subcellularLocation>
        <location evidence="1">Cytoplasm</location>
        <location evidence="1">P-body</location>
    </subcellularLocation>
</comment>
<dbReference type="STRING" id="1093900.A0A507AP38"/>
<comment type="caution">
    <text evidence="8">The sequence shown here is derived from an EMBL/GenBank/DDBJ whole genome shotgun (WGS) entry which is preliminary data.</text>
</comment>
<feature type="compositionally biased region" description="Polar residues" evidence="6">
    <location>
        <begin position="298"/>
        <end position="307"/>
    </location>
</feature>